<evidence type="ECO:0000313" key="4">
    <source>
        <dbReference type="Proteomes" id="UP000240357"/>
    </source>
</evidence>
<keyword evidence="4" id="KW-1185">Reference proteome</keyword>
<dbReference type="Proteomes" id="UP000240357">
    <property type="component" value="Unassembled WGS sequence"/>
</dbReference>
<dbReference type="PANTHER" id="PTHR40763">
    <property type="entry name" value="MEMBRANE PROTEIN-RELATED"/>
    <property type="match status" value="1"/>
</dbReference>
<name>A0A2T2YBT3_9BACT</name>
<evidence type="ECO:0000313" key="3">
    <source>
        <dbReference type="EMBL" id="PSR52969.1"/>
    </source>
</evidence>
<keyword evidence="1" id="KW-0472">Membrane</keyword>
<reference evidence="3 4" key="1">
    <citation type="submission" date="2018-03" db="EMBL/GenBank/DDBJ databases">
        <title>Adhaeribacter sp. HMF7605 Genome sequencing and assembly.</title>
        <authorList>
            <person name="Kang H."/>
            <person name="Kang J."/>
            <person name="Cha I."/>
            <person name="Kim H."/>
            <person name="Joh K."/>
        </authorList>
    </citation>
    <scope>NUCLEOTIDE SEQUENCE [LARGE SCALE GENOMIC DNA]</scope>
    <source>
        <strain evidence="3 4">HMF7605</strain>
    </source>
</reference>
<feature type="transmembrane region" description="Helical" evidence="1">
    <location>
        <begin position="22"/>
        <end position="42"/>
    </location>
</feature>
<keyword evidence="1" id="KW-0812">Transmembrane</keyword>
<evidence type="ECO:0000259" key="2">
    <source>
        <dbReference type="Pfam" id="PF22570"/>
    </source>
</evidence>
<comment type="caution">
    <text evidence="3">The sequence shown here is derived from an EMBL/GenBank/DDBJ whole genome shotgun (WGS) entry which is preliminary data.</text>
</comment>
<feature type="transmembrane region" description="Helical" evidence="1">
    <location>
        <begin position="49"/>
        <end position="66"/>
    </location>
</feature>
<dbReference type="Pfam" id="PF22570">
    <property type="entry name" value="LiaF-TM"/>
    <property type="match status" value="1"/>
</dbReference>
<dbReference type="InterPro" id="IPR054331">
    <property type="entry name" value="LiaF_TM"/>
</dbReference>
<organism evidence="3 4">
    <name type="scientific">Adhaeribacter arboris</name>
    <dbReference type="NCBI Taxonomy" id="2072846"/>
    <lineage>
        <taxon>Bacteria</taxon>
        <taxon>Pseudomonadati</taxon>
        <taxon>Bacteroidota</taxon>
        <taxon>Cytophagia</taxon>
        <taxon>Cytophagales</taxon>
        <taxon>Hymenobacteraceae</taxon>
        <taxon>Adhaeribacter</taxon>
    </lineage>
</organism>
<dbReference type="PANTHER" id="PTHR40763:SF5">
    <property type="entry name" value="MEMBRANE PROTEIN"/>
    <property type="match status" value="1"/>
</dbReference>
<evidence type="ECO:0000256" key="1">
    <source>
        <dbReference type="SAM" id="Phobius"/>
    </source>
</evidence>
<dbReference type="AlphaFoldDB" id="A0A2T2YBT3"/>
<proteinExistence type="predicted"/>
<keyword evidence="1" id="KW-1133">Transmembrane helix</keyword>
<accession>A0A2T2YBT3</accession>
<gene>
    <name evidence="3" type="ORF">AHMF7605_05225</name>
</gene>
<feature type="transmembrane region" description="Helical" evidence="1">
    <location>
        <begin position="72"/>
        <end position="90"/>
    </location>
</feature>
<dbReference type="EMBL" id="PYFT01000001">
    <property type="protein sequence ID" value="PSR52969.1"/>
    <property type="molecule type" value="Genomic_DNA"/>
</dbReference>
<protein>
    <recommendedName>
        <fullName evidence="2">LiaF transmembrane domain-containing protein</fullName>
    </recommendedName>
</protein>
<sequence length="276" mass="30557">MAGLIIVTVGTVFLLRQLGYHFPHWLFSWPMIFIVIGLINGAKSSFRNFAWLAFIGLGFAFLLDQMYPVYQITRFTWPLLIIGAGLFMIFRRNHSWPDRSEYRQRWHQRRNNFAPPVQDQSSTIPILNGDEPLASATAVPPIEPVISAANHSSTPDSSVAFNPEFVDISAILGGVKRNIFSKNLTGADITCIMGGAELNFSQADIQGRVVMDLTMIMGGCKLIVPSNWEVISEITAIMGGVEDRRSLAPTLKSPNPKVLVLQGVAFMGGLEIQSYI</sequence>
<feature type="domain" description="LiaF transmembrane" evidence="2">
    <location>
        <begin position="2"/>
        <end position="95"/>
    </location>
</feature>